<reference evidence="3" key="1">
    <citation type="journal article" date="2016" name="Front. Microbiol.">
        <title>Molecular Keys to the Janthinobacterium and Duganella spp. Interaction with the Plant Pathogen Fusarium graminearum.</title>
        <authorList>
            <person name="Haack F.S."/>
            <person name="Poehlein A."/>
            <person name="Kroger C."/>
            <person name="Voigt C.A."/>
            <person name="Piepenbring M."/>
            <person name="Bode H.B."/>
            <person name="Daniel R."/>
            <person name="Schafer W."/>
            <person name="Streit W.R."/>
        </authorList>
    </citation>
    <scope>NUCLEOTIDE SEQUENCE [LARGE SCALE GENOMIC DNA]</scope>
    <source>
        <strain evidence="3">T54</strain>
    </source>
</reference>
<protein>
    <recommendedName>
        <fullName evidence="4">Heme-binding protein</fullName>
    </recommendedName>
</protein>
<evidence type="ECO:0008006" key="4">
    <source>
        <dbReference type="Google" id="ProtNLM"/>
    </source>
</evidence>
<feature type="signal peptide" evidence="1">
    <location>
        <begin position="1"/>
        <end position="22"/>
    </location>
</feature>
<dbReference type="PANTHER" id="PTHR34309">
    <property type="entry name" value="SLR1406 PROTEIN"/>
    <property type="match status" value="1"/>
</dbReference>
<keyword evidence="1" id="KW-0732">Signal</keyword>
<evidence type="ECO:0000313" key="2">
    <source>
        <dbReference type="EMBL" id="OFA09128.1"/>
    </source>
</evidence>
<dbReference type="InterPro" id="IPR052517">
    <property type="entry name" value="GlcG_carb_metab_protein"/>
</dbReference>
<keyword evidence="3" id="KW-1185">Reference proteome</keyword>
<gene>
    <name evidence="2" type="ORF">DUPY_01740</name>
</gene>
<organism evidence="2 3">
    <name type="scientific">Duganella phyllosphaerae</name>
    <dbReference type="NCBI Taxonomy" id="762836"/>
    <lineage>
        <taxon>Bacteria</taxon>
        <taxon>Pseudomonadati</taxon>
        <taxon>Pseudomonadota</taxon>
        <taxon>Betaproteobacteria</taxon>
        <taxon>Burkholderiales</taxon>
        <taxon>Oxalobacteraceae</taxon>
        <taxon>Telluria group</taxon>
        <taxon>Duganella</taxon>
    </lineage>
</organism>
<dbReference type="InterPro" id="IPR038084">
    <property type="entry name" value="PduO/GlcC-like_sf"/>
</dbReference>
<dbReference type="EMBL" id="LROM01000016">
    <property type="protein sequence ID" value="OFA09128.1"/>
    <property type="molecule type" value="Genomic_DNA"/>
</dbReference>
<dbReference type="Pfam" id="PF03928">
    <property type="entry name" value="HbpS-like"/>
    <property type="match status" value="1"/>
</dbReference>
<dbReference type="AlphaFoldDB" id="A0A1E7X802"/>
<evidence type="ECO:0000256" key="1">
    <source>
        <dbReference type="SAM" id="SignalP"/>
    </source>
</evidence>
<dbReference type="PANTHER" id="PTHR34309:SF1">
    <property type="entry name" value="PROTEIN GLCG"/>
    <property type="match status" value="1"/>
</dbReference>
<feature type="chain" id="PRO_5009208524" description="Heme-binding protein" evidence="1">
    <location>
        <begin position="23"/>
        <end position="174"/>
    </location>
</feature>
<proteinExistence type="predicted"/>
<name>A0A1E7X802_9BURK</name>
<dbReference type="SUPFAM" id="SSF143744">
    <property type="entry name" value="GlcG-like"/>
    <property type="match status" value="1"/>
</dbReference>
<sequence length="174" mass="17375">MTFTTALPAALIAFAVAAPVNAQDLVQRPAVTLETANRLATAAAGACQQLGRTIVVAVLDGGGHLLVVRRDPAVGPHNIEAARRKAFTALSTRTATLDLARRAALDADSRNLNTLPELLLLGGGVPLTFKGAPVGAIGVAGGGGAGNDHACALAAIAAVSALDQPTSSTTKESP</sequence>
<dbReference type="InterPro" id="IPR005624">
    <property type="entry name" value="PduO/GlcC-like"/>
</dbReference>
<dbReference type="Proteomes" id="UP000175989">
    <property type="component" value="Unassembled WGS sequence"/>
</dbReference>
<comment type="caution">
    <text evidence="2">The sequence shown here is derived from an EMBL/GenBank/DDBJ whole genome shotgun (WGS) entry which is preliminary data.</text>
</comment>
<accession>A0A1E7X802</accession>
<evidence type="ECO:0000313" key="3">
    <source>
        <dbReference type="Proteomes" id="UP000175989"/>
    </source>
</evidence>
<dbReference type="PATRIC" id="fig|762836.4.peg.183"/>
<dbReference type="Gene3D" id="3.30.450.150">
    <property type="entry name" value="Haem-degrading domain"/>
    <property type="match status" value="1"/>
</dbReference>
<dbReference type="RefSeq" id="WP_070245843.1">
    <property type="nucleotide sequence ID" value="NZ_LROM01000016.1"/>
</dbReference>